<keyword evidence="9" id="KW-1185">Reference proteome</keyword>
<protein>
    <recommendedName>
        <fullName evidence="6">Protein HflK</fullName>
    </recommendedName>
</protein>
<keyword evidence="5 6" id="KW-0472">Membrane</keyword>
<dbReference type="InterPro" id="IPR010201">
    <property type="entry name" value="HflK"/>
</dbReference>
<comment type="caution">
    <text evidence="8">The sequence shown here is derived from an EMBL/GenBank/DDBJ whole genome shotgun (WGS) entry which is preliminary data.</text>
</comment>
<evidence type="ECO:0000256" key="5">
    <source>
        <dbReference type="ARBA" id="ARBA00023136"/>
    </source>
</evidence>
<comment type="subunit">
    <text evidence="6">HflC and HflK may interact to form a multimeric complex.</text>
</comment>
<dbReference type="NCBIfam" id="TIGR01933">
    <property type="entry name" value="hflK"/>
    <property type="match status" value="1"/>
</dbReference>
<dbReference type="GO" id="GO:0016020">
    <property type="term" value="C:membrane"/>
    <property type="evidence" value="ECO:0007669"/>
    <property type="project" value="UniProtKB-SubCell"/>
</dbReference>
<evidence type="ECO:0000313" key="8">
    <source>
        <dbReference type="EMBL" id="OSM04396.1"/>
    </source>
</evidence>
<evidence type="ECO:0000259" key="7">
    <source>
        <dbReference type="SMART" id="SM00244"/>
    </source>
</evidence>
<dbReference type="CDD" id="cd03404">
    <property type="entry name" value="SPFH_HflK"/>
    <property type="match status" value="1"/>
</dbReference>
<dbReference type="Proteomes" id="UP000194003">
    <property type="component" value="Unassembled WGS sequence"/>
</dbReference>
<dbReference type="InterPro" id="IPR050710">
    <property type="entry name" value="Band7/mec-2_domain"/>
</dbReference>
<comment type="subcellular location">
    <subcellularLocation>
        <location evidence="1">Membrane</location>
        <topology evidence="1">Single-pass membrane protein</topology>
    </subcellularLocation>
</comment>
<evidence type="ECO:0000256" key="6">
    <source>
        <dbReference type="RuleBase" id="RU364113"/>
    </source>
</evidence>
<sequence length="347" mass="38572">MEKIIEMARARLSNSNIPSGGKQLWMVLAGVALAIWMATGIYVVGPEEQGVVIRFGKYVETTESGPHWHLPFPIESVYKPKVSQVQRIEIGYRSRGRNNIDVPAESLMLTGDENIIDIDLSVQYRIDHENSQSVGMEGNMGGAANYLFNVRNPGKDPHQVVRNAAETAVREVIGTNKIDVALTTGKDRIQTQTHQKMQEILDGYLSGVKVVTVQLQQVQPPEEVIHAFKDVASAREDRERAINEAQGYSNDILPKAKGEAAKMVQEAEAYKASKVARATGDAQRFESLYTEYQKAKDVTRTRLYLETMETVMGNANKVIIEPKAGGNGVLPYLPLDRRMYAPTANQR</sequence>
<organism evidence="8 9">
    <name type="scientific">Magnetofaba australis IT-1</name>
    <dbReference type="NCBI Taxonomy" id="1434232"/>
    <lineage>
        <taxon>Bacteria</taxon>
        <taxon>Pseudomonadati</taxon>
        <taxon>Pseudomonadota</taxon>
        <taxon>Magnetococcia</taxon>
        <taxon>Magnetococcales</taxon>
        <taxon>Magnetococcaceae</taxon>
        <taxon>Magnetofaba</taxon>
    </lineage>
</organism>
<keyword evidence="3 6" id="KW-0812">Transmembrane</keyword>
<gene>
    <name evidence="8" type="ORF">MAIT1_04303</name>
</gene>
<proteinExistence type="inferred from homology"/>
<evidence type="ECO:0000256" key="2">
    <source>
        <dbReference type="ARBA" id="ARBA00006971"/>
    </source>
</evidence>
<accession>A0A1Y2K585</accession>
<feature type="transmembrane region" description="Helical" evidence="6">
    <location>
        <begin position="24"/>
        <end position="45"/>
    </location>
</feature>
<dbReference type="PANTHER" id="PTHR43327">
    <property type="entry name" value="STOMATIN-LIKE PROTEIN 2, MITOCHONDRIAL"/>
    <property type="match status" value="1"/>
</dbReference>
<dbReference type="PANTHER" id="PTHR43327:SF2">
    <property type="entry name" value="MODULATOR OF FTSH PROTEASE HFLK"/>
    <property type="match status" value="1"/>
</dbReference>
<comment type="function">
    <text evidence="6">HflC and HflK could encode or regulate a protease.</text>
</comment>
<evidence type="ECO:0000313" key="9">
    <source>
        <dbReference type="Proteomes" id="UP000194003"/>
    </source>
</evidence>
<dbReference type="Gene3D" id="3.30.479.30">
    <property type="entry name" value="Band 7 domain"/>
    <property type="match status" value="1"/>
</dbReference>
<dbReference type="Pfam" id="PF01145">
    <property type="entry name" value="Band_7"/>
    <property type="match status" value="1"/>
</dbReference>
<comment type="similarity">
    <text evidence="2 6">Belongs to the band 7/mec-2 family. HflK subfamily.</text>
</comment>
<dbReference type="SUPFAM" id="SSF117892">
    <property type="entry name" value="Band 7/SPFH domain"/>
    <property type="match status" value="1"/>
</dbReference>
<dbReference type="InterPro" id="IPR036013">
    <property type="entry name" value="Band_7/SPFH_dom_sf"/>
</dbReference>
<dbReference type="EMBL" id="LVJN01000019">
    <property type="protein sequence ID" value="OSM04396.1"/>
    <property type="molecule type" value="Genomic_DNA"/>
</dbReference>
<keyword evidence="4 6" id="KW-1133">Transmembrane helix</keyword>
<name>A0A1Y2K585_9PROT</name>
<evidence type="ECO:0000256" key="4">
    <source>
        <dbReference type="ARBA" id="ARBA00022989"/>
    </source>
</evidence>
<feature type="domain" description="Band 7" evidence="7">
    <location>
        <begin position="39"/>
        <end position="232"/>
    </location>
</feature>
<dbReference type="STRING" id="1434232.MAIT1_04303"/>
<dbReference type="InterPro" id="IPR001107">
    <property type="entry name" value="Band_7"/>
</dbReference>
<dbReference type="AlphaFoldDB" id="A0A1Y2K585"/>
<dbReference type="SMART" id="SM00244">
    <property type="entry name" value="PHB"/>
    <property type="match status" value="1"/>
</dbReference>
<reference evidence="8 9" key="1">
    <citation type="journal article" date="2016" name="BMC Genomics">
        <title>Combined genomic and structural analyses of a cultured magnetotactic bacterium reveals its niche adaptation to a dynamic environment.</title>
        <authorList>
            <person name="Araujo A.C."/>
            <person name="Morillo V."/>
            <person name="Cypriano J."/>
            <person name="Teixeira L.C."/>
            <person name="Leao P."/>
            <person name="Lyra S."/>
            <person name="Almeida L.G."/>
            <person name="Bazylinski D.A."/>
            <person name="Vasconcellos A.T."/>
            <person name="Abreu F."/>
            <person name="Lins U."/>
        </authorList>
    </citation>
    <scope>NUCLEOTIDE SEQUENCE [LARGE SCALE GENOMIC DNA]</scope>
    <source>
        <strain evidence="8 9">IT-1</strain>
    </source>
</reference>
<evidence type="ECO:0000256" key="3">
    <source>
        <dbReference type="ARBA" id="ARBA00022692"/>
    </source>
</evidence>
<evidence type="ECO:0000256" key="1">
    <source>
        <dbReference type="ARBA" id="ARBA00004167"/>
    </source>
</evidence>